<dbReference type="Pfam" id="PF03732">
    <property type="entry name" value="Retrotrans_gag"/>
    <property type="match status" value="1"/>
</dbReference>
<evidence type="ECO:0000313" key="4">
    <source>
        <dbReference type="Proteomes" id="UP000604825"/>
    </source>
</evidence>
<dbReference type="CDD" id="cd00303">
    <property type="entry name" value="retropepsin_like"/>
    <property type="match status" value="1"/>
</dbReference>
<reference evidence="3" key="1">
    <citation type="submission" date="2020-10" db="EMBL/GenBank/DDBJ databases">
        <authorList>
            <person name="Han B."/>
            <person name="Lu T."/>
            <person name="Zhao Q."/>
            <person name="Huang X."/>
            <person name="Zhao Y."/>
        </authorList>
    </citation>
    <scope>NUCLEOTIDE SEQUENCE</scope>
</reference>
<evidence type="ECO:0000256" key="1">
    <source>
        <dbReference type="SAM" id="MobiDB-lite"/>
    </source>
</evidence>
<comment type="caution">
    <text evidence="3">The sequence shown here is derived from an EMBL/GenBank/DDBJ whole genome shotgun (WGS) entry which is preliminary data.</text>
</comment>
<name>A0A811S0X9_9POAL</name>
<dbReference type="AlphaFoldDB" id="A0A811S0X9"/>
<evidence type="ECO:0000313" key="3">
    <source>
        <dbReference type="EMBL" id="CAD6334713.1"/>
    </source>
</evidence>
<dbReference type="InterPro" id="IPR005162">
    <property type="entry name" value="Retrotrans_gag_dom"/>
</dbReference>
<dbReference type="OrthoDB" id="691622at2759"/>
<sequence length="428" mass="47537">MPQRAHARPHRLATTQGAASTGRATTFLRTRGAPVSAPPRHDAVHGGFDLNTMPAISASSSQSPHGHGLRRDYRVVGRGILDTPPHPVTGMIPANPAPDFIPHDGDCSAVPRSSHGPKMEFPKFDGENPRLWRDQCVLFFKVYGTHPAMKTRYAALNFKGAAATWLQMIERRGRITDWSKLCDLVFDKYDKDQYQQQLRQLEMLKQTSSVAEYHAQFEKLAHGILLYNTAYDDVYFVKSKRLQEEELAMAKVKPVGRGFTKGFDRNGNTKAADKTSQSDSEDKLASLKQFRRKNGLCFKCGGKWAPNHTCPDQVPIHVLEELWDALQLQDEGDSEEIPSGIQSADDTVLTVQLPNSETTGRRQTLKLLAHIGKQQVLVLVDSGSIGTFVSDRLVKTLNLPTEPCPLATFRAADGGQLQCSERVPALQW</sequence>
<accession>A0A811S0X9</accession>
<feature type="region of interest" description="Disordered" evidence="1">
    <location>
        <begin position="1"/>
        <end position="23"/>
    </location>
</feature>
<dbReference type="Gene3D" id="2.40.70.10">
    <property type="entry name" value="Acid Proteases"/>
    <property type="match status" value="1"/>
</dbReference>
<feature type="compositionally biased region" description="Basic residues" evidence="1">
    <location>
        <begin position="1"/>
        <end position="11"/>
    </location>
</feature>
<feature type="compositionally biased region" description="Polar residues" evidence="1">
    <location>
        <begin position="13"/>
        <end position="23"/>
    </location>
</feature>
<organism evidence="3 4">
    <name type="scientific">Miscanthus lutarioriparius</name>
    <dbReference type="NCBI Taxonomy" id="422564"/>
    <lineage>
        <taxon>Eukaryota</taxon>
        <taxon>Viridiplantae</taxon>
        <taxon>Streptophyta</taxon>
        <taxon>Embryophyta</taxon>
        <taxon>Tracheophyta</taxon>
        <taxon>Spermatophyta</taxon>
        <taxon>Magnoliopsida</taxon>
        <taxon>Liliopsida</taxon>
        <taxon>Poales</taxon>
        <taxon>Poaceae</taxon>
        <taxon>PACMAD clade</taxon>
        <taxon>Panicoideae</taxon>
        <taxon>Andropogonodae</taxon>
        <taxon>Andropogoneae</taxon>
        <taxon>Saccharinae</taxon>
        <taxon>Miscanthus</taxon>
    </lineage>
</organism>
<dbReference type="InterPro" id="IPR021109">
    <property type="entry name" value="Peptidase_aspartic_dom_sf"/>
</dbReference>
<dbReference type="Proteomes" id="UP000604825">
    <property type="component" value="Unassembled WGS sequence"/>
</dbReference>
<feature type="compositionally biased region" description="Polar residues" evidence="1">
    <location>
        <begin position="266"/>
        <end position="278"/>
    </location>
</feature>
<evidence type="ECO:0000259" key="2">
    <source>
        <dbReference type="Pfam" id="PF03732"/>
    </source>
</evidence>
<dbReference type="EMBL" id="CAJGYO010000017">
    <property type="protein sequence ID" value="CAD6334713.1"/>
    <property type="molecule type" value="Genomic_DNA"/>
</dbReference>
<protein>
    <recommendedName>
        <fullName evidence="2">Retrotransposon gag domain-containing protein</fullName>
    </recommendedName>
</protein>
<proteinExistence type="predicted"/>
<keyword evidence="4" id="KW-1185">Reference proteome</keyword>
<gene>
    <name evidence="3" type="ORF">NCGR_LOCUS58811</name>
</gene>
<feature type="region of interest" description="Disordered" evidence="1">
    <location>
        <begin position="261"/>
        <end position="283"/>
    </location>
</feature>
<feature type="domain" description="Retrotransposon gag" evidence="2">
    <location>
        <begin position="153"/>
        <end position="222"/>
    </location>
</feature>